<evidence type="ECO:0000313" key="3">
    <source>
        <dbReference type="Proteomes" id="UP000322214"/>
    </source>
</evidence>
<dbReference type="EMBL" id="CP042912">
    <property type="protein sequence ID" value="QEG24795.1"/>
    <property type="molecule type" value="Genomic_DNA"/>
</dbReference>
<name>A0A5B9PHP4_9BACT</name>
<dbReference type="KEGG" id="mff:MFFC18_47180"/>
<dbReference type="AlphaFoldDB" id="A0A5B9PHP4"/>
<evidence type="ECO:0000256" key="1">
    <source>
        <dbReference type="SAM" id="Coils"/>
    </source>
</evidence>
<dbReference type="Proteomes" id="UP000322214">
    <property type="component" value="Chromosome"/>
</dbReference>
<dbReference type="STRING" id="980251.GCA_001642875_00851"/>
<keyword evidence="1" id="KW-0175">Coiled coil</keyword>
<organism evidence="2 3">
    <name type="scientific">Mariniblastus fucicola</name>
    <dbReference type="NCBI Taxonomy" id="980251"/>
    <lineage>
        <taxon>Bacteria</taxon>
        <taxon>Pseudomonadati</taxon>
        <taxon>Planctomycetota</taxon>
        <taxon>Planctomycetia</taxon>
        <taxon>Pirellulales</taxon>
        <taxon>Pirellulaceae</taxon>
        <taxon>Mariniblastus</taxon>
    </lineage>
</organism>
<sequence>MKMNKRRLGLFATSLLVTTVILNLLFGCRQSESQAVREIATQAMQEQAEQNRRTAHTAEKLVEADAQSRGEMIAAHASSQESLQEERANLDQQKSKLGELRGEIELDRRRAPVIAEAIHVVVRILVCLCPLTLAAYFLYSVNRTSAADEAHIVNEILIGELTSETLRLLPAPIPESLAVTDQRSTEPVEQTEIEPTF</sequence>
<gene>
    <name evidence="2" type="ORF">MFFC18_47180</name>
</gene>
<accession>A0A5B9PHP4</accession>
<keyword evidence="3" id="KW-1185">Reference proteome</keyword>
<evidence type="ECO:0000313" key="2">
    <source>
        <dbReference type="EMBL" id="QEG24795.1"/>
    </source>
</evidence>
<proteinExistence type="predicted"/>
<reference evidence="2 3" key="1">
    <citation type="submission" date="2019-08" db="EMBL/GenBank/DDBJ databases">
        <title>Deep-cultivation of Planctomycetes and their phenomic and genomic characterization uncovers novel biology.</title>
        <authorList>
            <person name="Wiegand S."/>
            <person name="Jogler M."/>
            <person name="Boedeker C."/>
            <person name="Pinto D."/>
            <person name="Vollmers J."/>
            <person name="Rivas-Marin E."/>
            <person name="Kohn T."/>
            <person name="Peeters S.H."/>
            <person name="Heuer A."/>
            <person name="Rast P."/>
            <person name="Oberbeckmann S."/>
            <person name="Bunk B."/>
            <person name="Jeske O."/>
            <person name="Meyerdierks A."/>
            <person name="Storesund J.E."/>
            <person name="Kallscheuer N."/>
            <person name="Luecker S."/>
            <person name="Lage O.M."/>
            <person name="Pohl T."/>
            <person name="Merkel B.J."/>
            <person name="Hornburger P."/>
            <person name="Mueller R.-W."/>
            <person name="Bruemmer F."/>
            <person name="Labrenz M."/>
            <person name="Spormann A.M."/>
            <person name="Op den Camp H."/>
            <person name="Overmann J."/>
            <person name="Amann R."/>
            <person name="Jetten M.S.M."/>
            <person name="Mascher T."/>
            <person name="Medema M.H."/>
            <person name="Devos D.P."/>
            <person name="Kaster A.-K."/>
            <person name="Ovreas L."/>
            <person name="Rohde M."/>
            <person name="Galperin M.Y."/>
            <person name="Jogler C."/>
        </authorList>
    </citation>
    <scope>NUCLEOTIDE SEQUENCE [LARGE SCALE GENOMIC DNA]</scope>
    <source>
        <strain evidence="2 3">FC18</strain>
    </source>
</reference>
<protein>
    <submittedName>
        <fullName evidence="2">Uncharacterized protein</fullName>
    </submittedName>
</protein>
<feature type="coiled-coil region" evidence="1">
    <location>
        <begin position="76"/>
        <end position="103"/>
    </location>
</feature>
<dbReference type="PROSITE" id="PS51257">
    <property type="entry name" value="PROKAR_LIPOPROTEIN"/>
    <property type="match status" value="1"/>
</dbReference>